<feature type="compositionally biased region" description="Basic and acidic residues" evidence="1">
    <location>
        <begin position="24"/>
        <end position="49"/>
    </location>
</feature>
<sequence>MQTKTRLGTKKGQVKENGSVQTKTKADTTTKRTESLAEKKPKVETKAESPVENNTDNSTPVLSMGMRLICTQENLATHLDLVKLLSI</sequence>
<feature type="region of interest" description="Disordered" evidence="1">
    <location>
        <begin position="1"/>
        <end position="61"/>
    </location>
</feature>
<accession>A0ABV4WVS6</accession>
<evidence type="ECO:0000313" key="2">
    <source>
        <dbReference type="EMBL" id="MFB2839182.1"/>
    </source>
</evidence>
<dbReference type="RefSeq" id="WP_413281467.1">
    <property type="nucleotide sequence ID" value="NZ_JBHFNT010000299.1"/>
</dbReference>
<keyword evidence="3" id="KW-1185">Reference proteome</keyword>
<gene>
    <name evidence="2" type="ORF">ACE1CA_32230</name>
</gene>
<organism evidence="2 3">
    <name type="scientific">Floridaenema evergladense BLCC-F167</name>
    <dbReference type="NCBI Taxonomy" id="3153639"/>
    <lineage>
        <taxon>Bacteria</taxon>
        <taxon>Bacillati</taxon>
        <taxon>Cyanobacteriota</taxon>
        <taxon>Cyanophyceae</taxon>
        <taxon>Oscillatoriophycideae</taxon>
        <taxon>Aerosakkonematales</taxon>
        <taxon>Aerosakkonemataceae</taxon>
        <taxon>Floridanema</taxon>
        <taxon>Floridanema evergladense</taxon>
    </lineage>
</organism>
<feature type="compositionally biased region" description="Polar residues" evidence="1">
    <location>
        <begin position="51"/>
        <end position="61"/>
    </location>
</feature>
<name>A0ABV4WVS6_9CYAN</name>
<proteinExistence type="predicted"/>
<evidence type="ECO:0000256" key="1">
    <source>
        <dbReference type="SAM" id="MobiDB-lite"/>
    </source>
</evidence>
<reference evidence="2 3" key="1">
    <citation type="submission" date="2024-09" db="EMBL/GenBank/DDBJ databases">
        <title>Floridaenema gen nov. (Aerosakkonemataceae, Aerosakkonematales ord. nov., Cyanobacteria) from benthic tropical and subtropical fresh waters, with the description of four new species.</title>
        <authorList>
            <person name="Moretto J.A."/>
            <person name="Berthold D.E."/>
            <person name="Lefler F.W."/>
            <person name="Huang I.-S."/>
            <person name="Laughinghouse H. IV."/>
        </authorList>
    </citation>
    <scope>NUCLEOTIDE SEQUENCE [LARGE SCALE GENOMIC DNA]</scope>
    <source>
        <strain evidence="2 3">BLCC-F167</strain>
    </source>
</reference>
<protein>
    <submittedName>
        <fullName evidence="2">Uncharacterized protein</fullName>
    </submittedName>
</protein>
<evidence type="ECO:0000313" key="3">
    <source>
        <dbReference type="Proteomes" id="UP001576780"/>
    </source>
</evidence>
<dbReference type="EMBL" id="JBHFNT010000299">
    <property type="protein sequence ID" value="MFB2839182.1"/>
    <property type="molecule type" value="Genomic_DNA"/>
</dbReference>
<dbReference type="Proteomes" id="UP001576780">
    <property type="component" value="Unassembled WGS sequence"/>
</dbReference>
<comment type="caution">
    <text evidence="2">The sequence shown here is derived from an EMBL/GenBank/DDBJ whole genome shotgun (WGS) entry which is preliminary data.</text>
</comment>